<dbReference type="GO" id="GO:0009360">
    <property type="term" value="C:DNA polymerase III complex"/>
    <property type="evidence" value="ECO:0007669"/>
    <property type="project" value="TreeGrafter"/>
</dbReference>
<organism evidence="8 9">
    <name type="scientific">Corynebacterium meridianum</name>
    <dbReference type="NCBI Taxonomy" id="2765363"/>
    <lineage>
        <taxon>Bacteria</taxon>
        <taxon>Bacillati</taxon>
        <taxon>Actinomycetota</taxon>
        <taxon>Actinomycetes</taxon>
        <taxon>Mycobacteriales</taxon>
        <taxon>Corynebacteriaceae</taxon>
        <taxon>Corynebacterium</taxon>
    </lineage>
</organism>
<comment type="caution">
    <text evidence="8">The sequence shown here is derived from an EMBL/GenBank/DDBJ whole genome shotgun (WGS) entry which is preliminary data.</text>
</comment>
<dbReference type="SUPFAM" id="SSF52540">
    <property type="entry name" value="P-loop containing nucleoside triphosphate hydrolases"/>
    <property type="match status" value="1"/>
</dbReference>
<sequence>MERVKPSAPGPVHLILGEEEFLAERARIAVTTAVRESLPEGTELPVTTMRAGDVNANELAELLSPSLFGEDRVLILTGTQDAGKDAADLILSAAGSPAPGIYLIILHTGAGRTKAMVPKLSKLAEVHRADKVKPSERPAFVNQEFRNHGVRVTSDVTRALLEGVGSDLRELASAVSQLVADTGGEVTEAKVREYYVGVAEVSGFDIADLACSGQVQRAVASTRRALQLGLSPVMLAAALSTTVGSIARLYSTRGRIDANSLARVVGMPPWKVEKTARLARTWNGEAVSEAVIIVADLDAAVKGQAADDGYAIEHAVRRIAELAG</sequence>
<dbReference type="AlphaFoldDB" id="A0A934I228"/>
<protein>
    <recommendedName>
        <fullName evidence="1">DNA-directed DNA polymerase</fullName>
        <ecNumber evidence="1">2.7.7.7</ecNumber>
    </recommendedName>
</protein>
<keyword evidence="4" id="KW-0235">DNA replication</keyword>
<comment type="catalytic activity">
    <reaction evidence="7">
        <text>DNA(n) + a 2'-deoxyribonucleoside 5'-triphosphate = DNA(n+1) + diphosphate</text>
        <dbReference type="Rhea" id="RHEA:22508"/>
        <dbReference type="Rhea" id="RHEA-COMP:17339"/>
        <dbReference type="Rhea" id="RHEA-COMP:17340"/>
        <dbReference type="ChEBI" id="CHEBI:33019"/>
        <dbReference type="ChEBI" id="CHEBI:61560"/>
        <dbReference type="ChEBI" id="CHEBI:173112"/>
        <dbReference type="EC" id="2.7.7.7"/>
    </reaction>
</comment>
<evidence type="ECO:0000256" key="1">
    <source>
        <dbReference type="ARBA" id="ARBA00012417"/>
    </source>
</evidence>
<dbReference type="Proteomes" id="UP000645966">
    <property type="component" value="Unassembled WGS sequence"/>
</dbReference>
<evidence type="ECO:0000313" key="9">
    <source>
        <dbReference type="Proteomes" id="UP000645966"/>
    </source>
</evidence>
<comment type="similarity">
    <text evidence="6">Belongs to the DNA polymerase HolA subunit family.</text>
</comment>
<dbReference type="NCBIfam" id="TIGR01128">
    <property type="entry name" value="holA"/>
    <property type="match status" value="1"/>
</dbReference>
<dbReference type="GO" id="GO:0003887">
    <property type="term" value="F:DNA-directed DNA polymerase activity"/>
    <property type="evidence" value="ECO:0007669"/>
    <property type="project" value="UniProtKB-KW"/>
</dbReference>
<keyword evidence="9" id="KW-1185">Reference proteome</keyword>
<evidence type="ECO:0000256" key="6">
    <source>
        <dbReference type="ARBA" id="ARBA00034754"/>
    </source>
</evidence>
<evidence type="ECO:0000313" key="8">
    <source>
        <dbReference type="EMBL" id="MBI8988676.1"/>
    </source>
</evidence>
<dbReference type="GO" id="GO:0003677">
    <property type="term" value="F:DNA binding"/>
    <property type="evidence" value="ECO:0007669"/>
    <property type="project" value="InterPro"/>
</dbReference>
<evidence type="ECO:0000256" key="5">
    <source>
        <dbReference type="ARBA" id="ARBA00022932"/>
    </source>
</evidence>
<dbReference type="NCBIfam" id="NF004165">
    <property type="entry name" value="PRK05629.1"/>
    <property type="match status" value="1"/>
</dbReference>
<evidence type="ECO:0000256" key="7">
    <source>
        <dbReference type="ARBA" id="ARBA00049244"/>
    </source>
</evidence>
<dbReference type="Gene3D" id="1.20.272.10">
    <property type="match status" value="1"/>
</dbReference>
<dbReference type="EMBL" id="JAEIOS010000010">
    <property type="protein sequence ID" value="MBI8988676.1"/>
    <property type="molecule type" value="Genomic_DNA"/>
</dbReference>
<dbReference type="PANTHER" id="PTHR34388:SF1">
    <property type="entry name" value="DNA POLYMERASE III SUBUNIT DELTA"/>
    <property type="match status" value="1"/>
</dbReference>
<evidence type="ECO:0000256" key="3">
    <source>
        <dbReference type="ARBA" id="ARBA00022695"/>
    </source>
</evidence>
<keyword evidence="5" id="KW-0239">DNA-directed DNA polymerase</keyword>
<gene>
    <name evidence="8" type="primary">holA</name>
    <name evidence="8" type="ORF">JDV75_02695</name>
</gene>
<dbReference type="InterPro" id="IPR027417">
    <property type="entry name" value="P-loop_NTPase"/>
</dbReference>
<dbReference type="RefSeq" id="WP_198737725.1">
    <property type="nucleotide sequence ID" value="NZ_JAEIOS010000010.1"/>
</dbReference>
<proteinExistence type="inferred from homology"/>
<accession>A0A934I228</accession>
<dbReference type="EC" id="2.7.7.7" evidence="1"/>
<dbReference type="InterPro" id="IPR005790">
    <property type="entry name" value="DNA_polIII_delta"/>
</dbReference>
<dbReference type="Gene3D" id="3.40.50.300">
    <property type="entry name" value="P-loop containing nucleotide triphosphate hydrolases"/>
    <property type="match status" value="1"/>
</dbReference>
<evidence type="ECO:0000256" key="4">
    <source>
        <dbReference type="ARBA" id="ARBA00022705"/>
    </source>
</evidence>
<name>A0A934I228_9CORY</name>
<dbReference type="GO" id="GO:0006261">
    <property type="term" value="P:DNA-templated DNA replication"/>
    <property type="evidence" value="ECO:0007669"/>
    <property type="project" value="TreeGrafter"/>
</dbReference>
<dbReference type="SUPFAM" id="SSF48019">
    <property type="entry name" value="post-AAA+ oligomerization domain-like"/>
    <property type="match status" value="1"/>
</dbReference>
<keyword evidence="2 8" id="KW-0808">Transferase</keyword>
<dbReference type="InterPro" id="IPR008921">
    <property type="entry name" value="DNA_pol3_clamp-load_cplx_C"/>
</dbReference>
<dbReference type="PANTHER" id="PTHR34388">
    <property type="entry name" value="DNA POLYMERASE III SUBUNIT DELTA"/>
    <property type="match status" value="1"/>
</dbReference>
<reference evidence="8" key="1">
    <citation type="submission" date="2020-12" db="EMBL/GenBank/DDBJ databases">
        <title>Genome public.</title>
        <authorList>
            <person name="Sun Q."/>
        </authorList>
    </citation>
    <scope>NUCLEOTIDE SEQUENCE</scope>
    <source>
        <strain evidence="8">CCM 8863</strain>
    </source>
</reference>
<evidence type="ECO:0000256" key="2">
    <source>
        <dbReference type="ARBA" id="ARBA00022679"/>
    </source>
</evidence>
<keyword evidence="3 8" id="KW-0548">Nucleotidyltransferase</keyword>